<dbReference type="InterPro" id="IPR013929">
    <property type="entry name" value="RPAP1_C"/>
</dbReference>
<keyword evidence="6" id="KW-1185">Reference proteome</keyword>
<gene>
    <name evidence="5" type="ORF">Tdes44962_MAKER00570</name>
</gene>
<comment type="caution">
    <text evidence="5">The sequence shown here is derived from an EMBL/GenBank/DDBJ whole genome shotgun (WGS) entry which is preliminary data.</text>
</comment>
<evidence type="ECO:0000259" key="4">
    <source>
        <dbReference type="Pfam" id="PF08621"/>
    </source>
</evidence>
<sequence length="445" mass="48435">MIRGERFEVDLGSDDEQDGRQQPTAPSPPAFVGDILERKSTTPQPPTAPTLKSKTGFPEHKKRESRFRQQKTSTLQPSRTASPPPPPNPATASEIPSTASGHVEPQSWETIEKQRIDQENRQKLARMTPAEIEQEREELMTTLSPAFLQRLLKRSNIHTGSHESDHSAPQPDATTSQPNKTPSTKSVSFADPAPVPEPDDQPTTSPTAHDQPTTTPSPTNPSSSSPPTLPTGTIHFPQPPAPPPLDPTSPTFLTDLHTKYFPSLPTDPSKLEWMQQPPPTTLPTTLQPSEIRFDFQGHLLPPKTAAAIPTTHGLHHHGLAPDAAGYTIAELALLARSTYAAQRCLAFQTLGRILYRLGRGEFGDPGEADVSGSGIEGAVEAREESFGALARGLWFEVERAQAIETLVRESEGVGVDGGRHVSARNYATEAVWLWRKGGGRRWKAG</sequence>
<feature type="region of interest" description="Disordered" evidence="2">
    <location>
        <begin position="1"/>
        <end position="138"/>
    </location>
</feature>
<feature type="compositionally biased region" description="Basic and acidic residues" evidence="2">
    <location>
        <begin position="110"/>
        <end position="122"/>
    </location>
</feature>
<comment type="similarity">
    <text evidence="1">Belongs to the RPAP1 family.</text>
</comment>
<feature type="compositionally biased region" description="Polar residues" evidence="2">
    <location>
        <begin position="172"/>
        <end position="187"/>
    </location>
</feature>
<feature type="region of interest" description="Disordered" evidence="2">
    <location>
        <begin position="154"/>
        <end position="254"/>
    </location>
</feature>
<dbReference type="Proteomes" id="UP001138500">
    <property type="component" value="Unassembled WGS sequence"/>
</dbReference>
<feature type="domain" description="RPAP1 C-terminal" evidence="3">
    <location>
        <begin position="290"/>
        <end position="357"/>
    </location>
</feature>
<dbReference type="AlphaFoldDB" id="A0A9W7SPY4"/>
<proteinExistence type="inferred from homology"/>
<evidence type="ECO:0000256" key="2">
    <source>
        <dbReference type="SAM" id="MobiDB-lite"/>
    </source>
</evidence>
<reference evidence="5 6" key="2">
    <citation type="journal article" date="2021" name="Curr. Genet.">
        <title>Genetic response to nitrogen starvation in the aggressive Eucalyptus foliar pathogen Teratosphaeria destructans.</title>
        <authorList>
            <person name="Havenga M."/>
            <person name="Wingfield B.D."/>
            <person name="Wingfield M.J."/>
            <person name="Dreyer L.L."/>
            <person name="Roets F."/>
            <person name="Aylward J."/>
        </authorList>
    </citation>
    <scope>NUCLEOTIDE SEQUENCE [LARGE SCALE GENOMIC DNA]</scope>
    <source>
        <strain evidence="5">CMW44962</strain>
    </source>
</reference>
<feature type="compositionally biased region" description="Polar residues" evidence="2">
    <location>
        <begin position="201"/>
        <end position="211"/>
    </location>
</feature>
<dbReference type="Pfam" id="PF08621">
    <property type="entry name" value="RPAP1_N"/>
    <property type="match status" value="1"/>
</dbReference>
<dbReference type="GO" id="GO:0006366">
    <property type="term" value="P:transcription by RNA polymerase II"/>
    <property type="evidence" value="ECO:0007669"/>
    <property type="project" value="InterPro"/>
</dbReference>
<feature type="compositionally biased region" description="Pro residues" evidence="2">
    <location>
        <begin position="237"/>
        <end position="247"/>
    </location>
</feature>
<reference evidence="5 6" key="1">
    <citation type="journal article" date="2018" name="IMA Fungus">
        <title>IMA Genome-F 10: Nine draft genome sequences of Claviceps purpurea s.lat., including C. arundinis, C. humidiphila, and C. cf. spartinae, pseudomolecules for the pitch canker pathogen Fusarium circinatum, draft genome of Davidsoniella eucalypti, Grosmannia galeiformis, Quambalaria eucalypti, and Teratosphaeria destructans.</title>
        <authorList>
            <person name="Wingfield B.D."/>
            <person name="Liu M."/>
            <person name="Nguyen H.D."/>
            <person name="Lane F.A."/>
            <person name="Morgan S.W."/>
            <person name="De Vos L."/>
            <person name="Wilken P.M."/>
            <person name="Duong T.A."/>
            <person name="Aylward J."/>
            <person name="Coetzee M.P."/>
            <person name="Dadej K."/>
            <person name="De Beer Z.W."/>
            <person name="Findlay W."/>
            <person name="Havenga M."/>
            <person name="Kolarik M."/>
            <person name="Menzies J.G."/>
            <person name="Naidoo K."/>
            <person name="Pochopski O."/>
            <person name="Shoukouhi P."/>
            <person name="Santana Q.C."/>
            <person name="Seifert K.A."/>
            <person name="Soal N."/>
            <person name="Steenkamp E.T."/>
            <person name="Tatham C.T."/>
            <person name="van der Nest M.A."/>
            <person name="Wingfield M.J."/>
        </authorList>
    </citation>
    <scope>NUCLEOTIDE SEQUENCE [LARGE SCALE GENOMIC DNA]</scope>
    <source>
        <strain evidence="5">CMW44962</strain>
    </source>
</reference>
<dbReference type="InterPro" id="IPR013930">
    <property type="entry name" value="RPAP1_N"/>
</dbReference>
<accession>A0A9W7SPY4</accession>
<dbReference type="InterPro" id="IPR039913">
    <property type="entry name" value="RPAP1/Rba50"/>
</dbReference>
<protein>
    <submittedName>
        <fullName evidence="5">RNA polymerase II-associated protein RBA50-like</fullName>
    </submittedName>
</protein>
<dbReference type="PANTHER" id="PTHR21483">
    <property type="entry name" value="RNA POLYMERASE II-ASSOCIATED PROTEIN 1"/>
    <property type="match status" value="1"/>
</dbReference>
<organism evidence="5 6">
    <name type="scientific">Teratosphaeria destructans</name>
    <dbReference type="NCBI Taxonomy" id="418781"/>
    <lineage>
        <taxon>Eukaryota</taxon>
        <taxon>Fungi</taxon>
        <taxon>Dikarya</taxon>
        <taxon>Ascomycota</taxon>
        <taxon>Pezizomycotina</taxon>
        <taxon>Dothideomycetes</taxon>
        <taxon>Dothideomycetidae</taxon>
        <taxon>Mycosphaerellales</taxon>
        <taxon>Teratosphaeriaceae</taxon>
        <taxon>Teratosphaeria</taxon>
    </lineage>
</organism>
<evidence type="ECO:0000313" key="6">
    <source>
        <dbReference type="Proteomes" id="UP001138500"/>
    </source>
</evidence>
<dbReference type="EMBL" id="RIBY02001978">
    <property type="protein sequence ID" value="KAH9826606.1"/>
    <property type="molecule type" value="Genomic_DNA"/>
</dbReference>
<feature type="compositionally biased region" description="Low complexity" evidence="2">
    <location>
        <begin position="212"/>
        <end position="233"/>
    </location>
</feature>
<dbReference type="OrthoDB" id="348201at2759"/>
<name>A0A9W7SPY4_9PEZI</name>
<evidence type="ECO:0000313" key="5">
    <source>
        <dbReference type="EMBL" id="KAH9826606.1"/>
    </source>
</evidence>
<feature type="domain" description="RPAP1 N-terminal" evidence="4">
    <location>
        <begin position="114"/>
        <end position="157"/>
    </location>
</feature>
<dbReference type="Pfam" id="PF08620">
    <property type="entry name" value="RPAP1_C"/>
    <property type="match status" value="1"/>
</dbReference>
<dbReference type="PANTHER" id="PTHR21483:SF18">
    <property type="entry name" value="RNA POLYMERASE II-ASSOCIATED PROTEIN 1"/>
    <property type="match status" value="1"/>
</dbReference>
<evidence type="ECO:0000256" key="1">
    <source>
        <dbReference type="ARBA" id="ARBA00009953"/>
    </source>
</evidence>
<evidence type="ECO:0000259" key="3">
    <source>
        <dbReference type="Pfam" id="PF08620"/>
    </source>
</evidence>